<name>A0A2M6WC48_9BACT</name>
<evidence type="ECO:0000259" key="3">
    <source>
        <dbReference type="Pfam" id="PF00675"/>
    </source>
</evidence>
<reference evidence="6" key="1">
    <citation type="submission" date="2017-09" db="EMBL/GenBank/DDBJ databases">
        <title>Depth-based differentiation of microbial function through sediment-hosted aquifers and enrichment of novel symbionts in the deep terrestrial subsurface.</title>
        <authorList>
            <person name="Probst A.J."/>
            <person name="Ladd B."/>
            <person name="Jarett J.K."/>
            <person name="Geller-Mcgrath D.E."/>
            <person name="Sieber C.M.K."/>
            <person name="Emerson J.B."/>
            <person name="Anantharaman K."/>
            <person name="Thomas B.C."/>
            <person name="Malmstrom R."/>
            <person name="Stieglmeier M."/>
            <person name="Klingl A."/>
            <person name="Woyke T."/>
            <person name="Ryan C.M."/>
            <person name="Banfield J.F."/>
        </authorList>
    </citation>
    <scope>NUCLEOTIDE SEQUENCE [LARGE SCALE GENOMIC DNA]</scope>
</reference>
<dbReference type="Pfam" id="PF00675">
    <property type="entry name" value="Peptidase_M16"/>
    <property type="match status" value="1"/>
</dbReference>
<dbReference type="SUPFAM" id="SSF63411">
    <property type="entry name" value="LuxS/MPP-like metallohydrolase"/>
    <property type="match status" value="2"/>
</dbReference>
<dbReference type="InterPro" id="IPR011765">
    <property type="entry name" value="Pept_M16_N"/>
</dbReference>
<dbReference type="PROSITE" id="PS00143">
    <property type="entry name" value="INSULINASE"/>
    <property type="match status" value="1"/>
</dbReference>
<dbReference type="PANTHER" id="PTHR11851">
    <property type="entry name" value="METALLOPROTEASE"/>
    <property type="match status" value="1"/>
</dbReference>
<evidence type="ECO:0000256" key="2">
    <source>
        <dbReference type="RuleBase" id="RU004447"/>
    </source>
</evidence>
<sequence length="421" mass="47900">MYKLTKLDNKIELITAPLTDSQTVTVLVMVKVGSRHESASLNGISHFIEHLMFKGTKKRPSSLMITKKLDGVGAEFNAFTGKEYTGYYVKVSSEHLNLALDILSDMLFNPLFPEKEINKERGVIIEEINMYNDNPLMLMGDVFEETLFDGHALGRRIIGPKENIQKISRNQILKYYKQHYLRGKIIVGVAGNFEQGSIKDKVNGYFGQKKLGQSSLKIDNFKSRQRSKRINLLYRETEQVQLALGFPAVKKTSPDKYPLAVLAAVLGGNMSSRLFSQIREKRGLAYFVKAALETFQDTGAFVVRAGLDKTKMELALKTILSELKKVRDKGISQAELKMAKEFIKGKMALQFEDSTEVISWLIEQKLLTGRIEDRQIKKNKVDQVDLKAVKKIARQIIDFKKFNLALIGPFEDKKYFEKLIK</sequence>
<dbReference type="InterPro" id="IPR011249">
    <property type="entry name" value="Metalloenz_LuxS/M16"/>
</dbReference>
<comment type="caution">
    <text evidence="5">The sequence shown here is derived from an EMBL/GenBank/DDBJ whole genome shotgun (WGS) entry which is preliminary data.</text>
</comment>
<dbReference type="InterPro" id="IPR007863">
    <property type="entry name" value="Peptidase_M16_C"/>
</dbReference>
<evidence type="ECO:0000259" key="4">
    <source>
        <dbReference type="Pfam" id="PF05193"/>
    </source>
</evidence>
<dbReference type="EMBL" id="PFBO01000090">
    <property type="protein sequence ID" value="PIT90371.1"/>
    <property type="molecule type" value="Genomic_DNA"/>
</dbReference>
<dbReference type="InterPro" id="IPR001431">
    <property type="entry name" value="Pept_M16_Zn_BS"/>
</dbReference>
<feature type="domain" description="Peptidase M16 C-terminal" evidence="4">
    <location>
        <begin position="166"/>
        <end position="341"/>
    </location>
</feature>
<dbReference type="GO" id="GO:0006508">
    <property type="term" value="P:proteolysis"/>
    <property type="evidence" value="ECO:0007669"/>
    <property type="project" value="InterPro"/>
</dbReference>
<dbReference type="AlphaFoldDB" id="A0A2M6WC48"/>
<gene>
    <name evidence="5" type="ORF">COU22_02490</name>
</gene>
<dbReference type="InterPro" id="IPR050361">
    <property type="entry name" value="MPP/UQCRC_Complex"/>
</dbReference>
<organism evidence="5 6">
    <name type="scientific">Candidatus Komeilibacteria bacterium CG10_big_fil_rev_8_21_14_0_10_41_13</name>
    <dbReference type="NCBI Taxonomy" id="1974476"/>
    <lineage>
        <taxon>Bacteria</taxon>
        <taxon>Candidatus Komeiliibacteriota</taxon>
    </lineage>
</organism>
<dbReference type="PANTHER" id="PTHR11851:SF49">
    <property type="entry name" value="MITOCHONDRIAL-PROCESSING PEPTIDASE SUBUNIT ALPHA"/>
    <property type="match status" value="1"/>
</dbReference>
<dbReference type="Proteomes" id="UP000230543">
    <property type="component" value="Unassembled WGS sequence"/>
</dbReference>
<proteinExistence type="inferred from homology"/>
<dbReference type="Gene3D" id="3.30.830.10">
    <property type="entry name" value="Metalloenzyme, LuxS/M16 peptidase-like"/>
    <property type="match status" value="2"/>
</dbReference>
<dbReference type="Pfam" id="PF05193">
    <property type="entry name" value="Peptidase_M16_C"/>
    <property type="match status" value="1"/>
</dbReference>
<dbReference type="GO" id="GO:0046872">
    <property type="term" value="F:metal ion binding"/>
    <property type="evidence" value="ECO:0007669"/>
    <property type="project" value="InterPro"/>
</dbReference>
<evidence type="ECO:0008006" key="7">
    <source>
        <dbReference type="Google" id="ProtNLM"/>
    </source>
</evidence>
<protein>
    <recommendedName>
        <fullName evidence="7">Insulinase family protein</fullName>
    </recommendedName>
</protein>
<evidence type="ECO:0000313" key="5">
    <source>
        <dbReference type="EMBL" id="PIT90371.1"/>
    </source>
</evidence>
<accession>A0A2M6WC48</accession>
<comment type="similarity">
    <text evidence="1 2">Belongs to the peptidase M16 family.</text>
</comment>
<feature type="domain" description="Peptidase M16 N-terminal" evidence="3">
    <location>
        <begin position="20"/>
        <end position="161"/>
    </location>
</feature>
<evidence type="ECO:0000256" key="1">
    <source>
        <dbReference type="ARBA" id="ARBA00007261"/>
    </source>
</evidence>
<dbReference type="GO" id="GO:0004222">
    <property type="term" value="F:metalloendopeptidase activity"/>
    <property type="evidence" value="ECO:0007669"/>
    <property type="project" value="InterPro"/>
</dbReference>
<evidence type="ECO:0000313" key="6">
    <source>
        <dbReference type="Proteomes" id="UP000230543"/>
    </source>
</evidence>